<dbReference type="EMBL" id="JAOAOG010000346">
    <property type="protein sequence ID" value="KAJ6226094.1"/>
    <property type="molecule type" value="Genomic_DNA"/>
</dbReference>
<keyword evidence="3" id="KW-1185">Reference proteome</keyword>
<feature type="region of interest" description="Disordered" evidence="1">
    <location>
        <begin position="218"/>
        <end position="281"/>
    </location>
</feature>
<protein>
    <submittedName>
        <fullName evidence="2">Uncharacterized protein</fullName>
    </submittedName>
</protein>
<sequence>MINVKNHKIVSKLTGYEKRRLDYKRKKSYQKQERIFKEMVRDECLRKKCLDIGKISSYVTFLENFAKLFPNKVVFENQLKNENKTLEFPKKWKYVMSHCRCIDSRNFIDGIRTPLKKLGLYPQSTQSDRFLYMPGAPQNNYKLKGRKRIKIQEKLPKIKKKGKRTKKKILKKKRVSLIKEEENSSSGNSQCDESFDLSTRKEVPMTDPIEILINLHKFKPPSVPSSQKAKKEKRSQTLLIKTEGNKKNFEKSNFNSSLTHYPSQNQKHYPSQSQNQNQNFNQNKNFDQLKNQLKNQLKIEQNNKRFLNLFNNEPKNIFRRNKNNNTSILSFIKSENKIVNKIKVENENVHLDLDKGMGLGMGMNININSQHIFKKEKQTNNSVQKTNDLNNQNNSKDGKLFSFVKTVINQNRKEKEKEKII</sequence>
<feature type="compositionally biased region" description="Low complexity" evidence="1">
    <location>
        <begin position="272"/>
        <end position="281"/>
    </location>
</feature>
<organism evidence="2 3">
    <name type="scientific">Anaeramoeba flamelloides</name>
    <dbReference type="NCBI Taxonomy" id="1746091"/>
    <lineage>
        <taxon>Eukaryota</taxon>
        <taxon>Metamonada</taxon>
        <taxon>Anaeramoebidae</taxon>
        <taxon>Anaeramoeba</taxon>
    </lineage>
</organism>
<dbReference type="Proteomes" id="UP001150062">
    <property type="component" value="Unassembled WGS sequence"/>
</dbReference>
<gene>
    <name evidence="2" type="ORF">M0813_01063</name>
</gene>
<evidence type="ECO:0000313" key="2">
    <source>
        <dbReference type="EMBL" id="KAJ6226094.1"/>
    </source>
</evidence>
<evidence type="ECO:0000313" key="3">
    <source>
        <dbReference type="Proteomes" id="UP001150062"/>
    </source>
</evidence>
<comment type="caution">
    <text evidence="2">The sequence shown here is derived from an EMBL/GenBank/DDBJ whole genome shotgun (WGS) entry which is preliminary data.</text>
</comment>
<accession>A0ABQ8X4D0</accession>
<name>A0ABQ8X4D0_9EUKA</name>
<feature type="compositionally biased region" description="Polar residues" evidence="1">
    <location>
        <begin position="258"/>
        <end position="271"/>
    </location>
</feature>
<feature type="region of interest" description="Disordered" evidence="1">
    <location>
        <begin position="174"/>
        <end position="195"/>
    </location>
</feature>
<reference evidence="2" key="1">
    <citation type="submission" date="2022-08" db="EMBL/GenBank/DDBJ databases">
        <title>Novel sulfate-reducing endosymbionts in the free-living metamonad Anaeramoeba.</title>
        <authorList>
            <person name="Jerlstrom-Hultqvist J."/>
            <person name="Cepicka I."/>
            <person name="Gallot-Lavallee L."/>
            <person name="Salas-Leiva D."/>
            <person name="Curtis B.A."/>
            <person name="Zahonova K."/>
            <person name="Pipaliya S."/>
            <person name="Dacks J."/>
            <person name="Roger A.J."/>
        </authorList>
    </citation>
    <scope>NUCLEOTIDE SEQUENCE</scope>
    <source>
        <strain evidence="2">Schooner1</strain>
    </source>
</reference>
<evidence type="ECO:0000256" key="1">
    <source>
        <dbReference type="SAM" id="MobiDB-lite"/>
    </source>
</evidence>
<proteinExistence type="predicted"/>